<dbReference type="GO" id="GO:0032040">
    <property type="term" value="C:small-subunit processome"/>
    <property type="evidence" value="ECO:0007669"/>
    <property type="project" value="TreeGrafter"/>
</dbReference>
<dbReference type="PROSITE" id="PS50294">
    <property type="entry name" value="WD_REPEATS_REGION"/>
    <property type="match status" value="2"/>
</dbReference>
<dbReference type="InterPro" id="IPR020472">
    <property type="entry name" value="WD40_PAC1"/>
</dbReference>
<dbReference type="SMART" id="SM00320">
    <property type="entry name" value="WD40"/>
    <property type="match status" value="7"/>
</dbReference>
<evidence type="ECO:0000256" key="2">
    <source>
        <dbReference type="ARBA" id="ARBA00022574"/>
    </source>
</evidence>
<dbReference type="InterPro" id="IPR015943">
    <property type="entry name" value="WD40/YVTN_repeat-like_dom_sf"/>
</dbReference>
<comment type="caution">
    <text evidence="8">The sequence shown here is derived from an EMBL/GenBank/DDBJ whole genome shotgun (WGS) entry which is preliminary data.</text>
</comment>
<evidence type="ECO:0000313" key="8">
    <source>
        <dbReference type="EMBL" id="KAJ1525829.1"/>
    </source>
</evidence>
<feature type="repeat" description="WD" evidence="5">
    <location>
        <begin position="191"/>
        <end position="232"/>
    </location>
</feature>
<feature type="repeat" description="WD" evidence="5">
    <location>
        <begin position="275"/>
        <end position="316"/>
    </location>
</feature>
<keyword evidence="6" id="KW-0175">Coiled coil</keyword>
<comment type="subcellular location">
    <subcellularLocation>
        <location evidence="1">Nucleus</location>
    </subcellularLocation>
</comment>
<dbReference type="SUPFAM" id="SSF50978">
    <property type="entry name" value="WD40 repeat-like"/>
    <property type="match status" value="1"/>
</dbReference>
<dbReference type="Gene3D" id="2.130.10.10">
    <property type="entry name" value="YVTN repeat-like/Quinoprotein amine dehydrogenase"/>
    <property type="match status" value="1"/>
</dbReference>
<feature type="coiled-coil region" evidence="6">
    <location>
        <begin position="69"/>
        <end position="96"/>
    </location>
</feature>
<dbReference type="InterPro" id="IPR039241">
    <property type="entry name" value="Rrp9-like"/>
</dbReference>
<feature type="region of interest" description="Disordered" evidence="7">
    <location>
        <begin position="1"/>
        <end position="68"/>
    </location>
</feature>
<name>A0AAV7XMF9_9NEOP</name>
<reference evidence="8" key="1">
    <citation type="submission" date="2022-12" db="EMBL/GenBank/DDBJ databases">
        <title>Chromosome-level genome assembly of the bean flower thrips Megalurothrips usitatus.</title>
        <authorList>
            <person name="Ma L."/>
            <person name="Liu Q."/>
            <person name="Li H."/>
            <person name="Cai W."/>
        </authorList>
    </citation>
    <scope>NUCLEOTIDE SEQUENCE</scope>
    <source>
        <strain evidence="8">Cailab_2022a</strain>
    </source>
</reference>
<dbReference type="PANTHER" id="PTHR19865">
    <property type="entry name" value="U3 SMALL NUCLEOLAR RNA INTERACTING PROTEIN 2"/>
    <property type="match status" value="1"/>
</dbReference>
<dbReference type="PROSITE" id="PS50082">
    <property type="entry name" value="WD_REPEATS_2"/>
    <property type="match status" value="4"/>
</dbReference>
<evidence type="ECO:0008006" key="10">
    <source>
        <dbReference type="Google" id="ProtNLM"/>
    </source>
</evidence>
<evidence type="ECO:0000256" key="4">
    <source>
        <dbReference type="ARBA" id="ARBA00023242"/>
    </source>
</evidence>
<dbReference type="InterPro" id="IPR036322">
    <property type="entry name" value="WD40_repeat_dom_sf"/>
</dbReference>
<dbReference type="Pfam" id="PF00400">
    <property type="entry name" value="WD40"/>
    <property type="match status" value="5"/>
</dbReference>
<keyword evidence="2 5" id="KW-0853">WD repeat</keyword>
<dbReference type="InterPro" id="IPR001680">
    <property type="entry name" value="WD40_rpt"/>
</dbReference>
<dbReference type="Proteomes" id="UP001075354">
    <property type="component" value="Chromosome 7"/>
</dbReference>
<proteinExistence type="predicted"/>
<evidence type="ECO:0000256" key="6">
    <source>
        <dbReference type="SAM" id="Coils"/>
    </source>
</evidence>
<dbReference type="PANTHER" id="PTHR19865:SF0">
    <property type="entry name" value="U3 SMALL NUCLEOLAR RNA-INTERACTING PROTEIN 2"/>
    <property type="match status" value="1"/>
</dbReference>
<feature type="repeat" description="WD" evidence="5">
    <location>
        <begin position="316"/>
        <end position="356"/>
    </location>
</feature>
<dbReference type="EMBL" id="JAPTSV010000007">
    <property type="protein sequence ID" value="KAJ1525829.1"/>
    <property type="molecule type" value="Genomic_DNA"/>
</dbReference>
<dbReference type="PRINTS" id="PR00320">
    <property type="entry name" value="GPROTEINBRPT"/>
</dbReference>
<sequence>MSFFIRNNKPPRKFKKEEKTKRTSSEIKKAKRKYEETLGEKEKFSIDDSEDEEVETATSSDEDLAETAQEKKLRLAKKYLEEIERQEQERAESKEVDQAVIEGRLKHDLLEQSGRLHKTVADKYIGYDADNITTLKSRFQKRPITCLAVSSDNKFIYSASKDCTIVKWCPLEKKPLKYTPNPSKCSKEMKEKCHQHIILSIALSTDGKFLASGDEGKLILIWNAETLQHLNTFKGHKDHVTGLAFRKDTHQLFSASSDRSVKLWCLDEMACIETLFGHQSGITAIDALARERAVTSGGRDNSLRVWKIVEESQLVFNGHQGSIDCVKLLNEQNFISGGDDGTLSLWSAMKKKPICSVMNAHDKDQTTNEPNWIISVASYLNTDLAASGSMNGQIMLWKIGQGCRTLVSLFHIPMSGYINALAFTSDGKHLIAAIGQEHRLGRWSRDPSSKNSVLIIPLQIKTS</sequence>
<evidence type="ECO:0000256" key="7">
    <source>
        <dbReference type="SAM" id="MobiDB-lite"/>
    </source>
</evidence>
<evidence type="ECO:0000256" key="5">
    <source>
        <dbReference type="PROSITE-ProRule" id="PRU00221"/>
    </source>
</evidence>
<protein>
    <recommendedName>
        <fullName evidence="10">U3 small nucleolar RNA-interacting protein 2</fullName>
    </recommendedName>
</protein>
<dbReference type="CDD" id="cd00200">
    <property type="entry name" value="WD40"/>
    <property type="match status" value="1"/>
</dbReference>
<evidence type="ECO:0000256" key="1">
    <source>
        <dbReference type="ARBA" id="ARBA00004123"/>
    </source>
</evidence>
<organism evidence="8 9">
    <name type="scientific">Megalurothrips usitatus</name>
    <name type="common">bean blossom thrips</name>
    <dbReference type="NCBI Taxonomy" id="439358"/>
    <lineage>
        <taxon>Eukaryota</taxon>
        <taxon>Metazoa</taxon>
        <taxon>Ecdysozoa</taxon>
        <taxon>Arthropoda</taxon>
        <taxon>Hexapoda</taxon>
        <taxon>Insecta</taxon>
        <taxon>Pterygota</taxon>
        <taxon>Neoptera</taxon>
        <taxon>Paraneoptera</taxon>
        <taxon>Thysanoptera</taxon>
        <taxon>Terebrantia</taxon>
        <taxon>Thripoidea</taxon>
        <taxon>Thripidae</taxon>
        <taxon>Megalurothrips</taxon>
    </lineage>
</organism>
<accession>A0AAV7XMF9</accession>
<keyword evidence="9" id="KW-1185">Reference proteome</keyword>
<feature type="compositionally biased region" description="Acidic residues" evidence="7">
    <location>
        <begin position="47"/>
        <end position="65"/>
    </location>
</feature>
<keyword evidence="3" id="KW-0677">Repeat</keyword>
<keyword evidence="4" id="KW-0539">Nucleus</keyword>
<evidence type="ECO:0000256" key="3">
    <source>
        <dbReference type="ARBA" id="ARBA00022737"/>
    </source>
</evidence>
<feature type="compositionally biased region" description="Basic and acidic residues" evidence="7">
    <location>
        <begin position="15"/>
        <end position="46"/>
    </location>
</feature>
<evidence type="ECO:0000313" key="9">
    <source>
        <dbReference type="Proteomes" id="UP001075354"/>
    </source>
</evidence>
<dbReference type="FunFam" id="2.130.10.10:FF:000509">
    <property type="entry name" value="U3 small nucleolar RNA-interacting protein"/>
    <property type="match status" value="1"/>
</dbReference>
<gene>
    <name evidence="8" type="ORF">ONE63_009030</name>
</gene>
<feature type="repeat" description="WD" evidence="5">
    <location>
        <begin position="233"/>
        <end position="274"/>
    </location>
</feature>
<dbReference type="AlphaFoldDB" id="A0AAV7XMF9"/>
<dbReference type="GO" id="GO:0034511">
    <property type="term" value="F:U3 snoRNA binding"/>
    <property type="evidence" value="ECO:0007669"/>
    <property type="project" value="InterPro"/>
</dbReference>